<evidence type="ECO:0000259" key="3">
    <source>
        <dbReference type="PROSITE" id="PS50110"/>
    </source>
</evidence>
<dbReference type="SMART" id="SM00448">
    <property type="entry name" value="REC"/>
    <property type="match status" value="1"/>
</dbReference>
<dbReference type="RefSeq" id="WP_165908509.1">
    <property type="nucleotide sequence ID" value="NZ_CP181386.1"/>
</dbReference>
<dbReference type="AlphaFoldDB" id="A0A4R2MES5"/>
<dbReference type="PANTHER" id="PTHR44591:SF3">
    <property type="entry name" value="RESPONSE REGULATORY DOMAIN-CONTAINING PROTEIN"/>
    <property type="match status" value="1"/>
</dbReference>
<reference evidence="4 5" key="1">
    <citation type="submission" date="2019-03" db="EMBL/GenBank/DDBJ databases">
        <title>Genomic Encyclopedia of Type Strains, Phase IV (KMG-IV): sequencing the most valuable type-strain genomes for metagenomic binning, comparative biology and taxonomic classification.</title>
        <authorList>
            <person name="Goeker M."/>
        </authorList>
    </citation>
    <scope>NUCLEOTIDE SEQUENCE [LARGE SCALE GENOMIC DNA]</scope>
    <source>
        <strain evidence="4 5">DSM 1709</strain>
    </source>
</reference>
<dbReference type="InterPro" id="IPR050595">
    <property type="entry name" value="Bact_response_regulator"/>
</dbReference>
<dbReference type="GO" id="GO:0000160">
    <property type="term" value="P:phosphorelay signal transduction system"/>
    <property type="evidence" value="ECO:0007669"/>
    <property type="project" value="InterPro"/>
</dbReference>
<evidence type="ECO:0000313" key="5">
    <source>
        <dbReference type="Proteomes" id="UP000295106"/>
    </source>
</evidence>
<dbReference type="EMBL" id="SLXD01000010">
    <property type="protein sequence ID" value="TCP01176.1"/>
    <property type="molecule type" value="Genomic_DNA"/>
</dbReference>
<dbReference type="InterPro" id="IPR001789">
    <property type="entry name" value="Sig_transdc_resp-reg_receiver"/>
</dbReference>
<evidence type="ECO:0000256" key="1">
    <source>
        <dbReference type="ARBA" id="ARBA00022553"/>
    </source>
</evidence>
<proteinExistence type="predicted"/>
<organism evidence="4 5">
    <name type="scientific">Rubrivivax gelatinosus</name>
    <name type="common">Rhodocyclus gelatinosus</name>
    <name type="synonym">Rhodopseudomonas gelatinosa</name>
    <dbReference type="NCBI Taxonomy" id="28068"/>
    <lineage>
        <taxon>Bacteria</taxon>
        <taxon>Pseudomonadati</taxon>
        <taxon>Pseudomonadota</taxon>
        <taxon>Betaproteobacteria</taxon>
        <taxon>Burkholderiales</taxon>
        <taxon>Sphaerotilaceae</taxon>
        <taxon>Rubrivivax</taxon>
    </lineage>
</organism>
<sequence length="126" mass="13547">MSLIRAFVVEDSPVIRENLISALEDLVPLRVVGWADDEAGALRWLADPANGCDLAILDIFLRAGSGTGILRALRDTGNPLQRVVLTNYASPELARQCLELGAARVFDKSRDIDALINFCAALSAPA</sequence>
<dbReference type="Proteomes" id="UP000295106">
    <property type="component" value="Unassembled WGS sequence"/>
</dbReference>
<dbReference type="PANTHER" id="PTHR44591">
    <property type="entry name" value="STRESS RESPONSE REGULATOR PROTEIN 1"/>
    <property type="match status" value="1"/>
</dbReference>
<comment type="caution">
    <text evidence="4">The sequence shown here is derived from an EMBL/GenBank/DDBJ whole genome shotgun (WGS) entry which is preliminary data.</text>
</comment>
<accession>A0A4R2MES5</accession>
<dbReference type="InterPro" id="IPR011006">
    <property type="entry name" value="CheY-like_superfamily"/>
</dbReference>
<dbReference type="PROSITE" id="PS50110">
    <property type="entry name" value="RESPONSE_REGULATORY"/>
    <property type="match status" value="1"/>
</dbReference>
<evidence type="ECO:0000313" key="4">
    <source>
        <dbReference type="EMBL" id="TCP01176.1"/>
    </source>
</evidence>
<dbReference type="SUPFAM" id="SSF52172">
    <property type="entry name" value="CheY-like"/>
    <property type="match status" value="1"/>
</dbReference>
<feature type="domain" description="Response regulatory" evidence="3">
    <location>
        <begin position="5"/>
        <end position="123"/>
    </location>
</feature>
<dbReference type="GeneID" id="99686598"/>
<dbReference type="Pfam" id="PF00072">
    <property type="entry name" value="Response_reg"/>
    <property type="match status" value="1"/>
</dbReference>
<feature type="modified residue" description="4-aspartylphosphate" evidence="2">
    <location>
        <position position="58"/>
    </location>
</feature>
<name>A0A4R2MES5_RUBGE</name>
<dbReference type="Gene3D" id="3.40.50.2300">
    <property type="match status" value="1"/>
</dbReference>
<keyword evidence="1 2" id="KW-0597">Phosphoprotein</keyword>
<gene>
    <name evidence="4" type="ORF">EV684_110107</name>
</gene>
<evidence type="ECO:0000256" key="2">
    <source>
        <dbReference type="PROSITE-ProRule" id="PRU00169"/>
    </source>
</evidence>
<protein>
    <submittedName>
        <fullName evidence="4">Response regulator receiver domain-containing protein</fullName>
    </submittedName>
</protein>